<keyword evidence="6" id="KW-0539">Nucleus</keyword>
<dbReference type="Gene3D" id="2.60.40.1730">
    <property type="entry name" value="tricorn interacting facor f3 domain"/>
    <property type="match status" value="1"/>
</dbReference>
<feature type="compositionally biased region" description="Polar residues" evidence="9">
    <location>
        <begin position="1535"/>
        <end position="1544"/>
    </location>
</feature>
<evidence type="ECO:0000256" key="8">
    <source>
        <dbReference type="ARBA" id="ARBA00076306"/>
    </source>
</evidence>
<feature type="domain" description="Transcription initiation factor TFIID subunit 2 Ig-like" evidence="10">
    <location>
        <begin position="608"/>
        <end position="796"/>
    </location>
</feature>
<reference evidence="12" key="1">
    <citation type="submission" date="2023-08" db="EMBL/GenBank/DDBJ databases">
        <title>Black Yeasts Isolated from many extreme environments.</title>
        <authorList>
            <person name="Coleine C."/>
            <person name="Stajich J.E."/>
            <person name="Selbmann L."/>
        </authorList>
    </citation>
    <scope>NUCLEOTIDE SEQUENCE</scope>
    <source>
        <strain evidence="12">CCFEE 5401</strain>
    </source>
</reference>
<organism evidence="12 13">
    <name type="scientific">Meristemomyces frigidus</name>
    <dbReference type="NCBI Taxonomy" id="1508187"/>
    <lineage>
        <taxon>Eukaryota</taxon>
        <taxon>Fungi</taxon>
        <taxon>Dikarya</taxon>
        <taxon>Ascomycota</taxon>
        <taxon>Pezizomycotina</taxon>
        <taxon>Dothideomycetes</taxon>
        <taxon>Dothideomycetidae</taxon>
        <taxon>Mycosphaerellales</taxon>
        <taxon>Teratosphaeriaceae</taxon>
        <taxon>Meristemomyces</taxon>
    </lineage>
</organism>
<comment type="similarity">
    <text evidence="2">Belongs to the TAF2 family.</text>
</comment>
<evidence type="ECO:0000256" key="3">
    <source>
        <dbReference type="ARBA" id="ARBA00017363"/>
    </source>
</evidence>
<evidence type="ECO:0000256" key="1">
    <source>
        <dbReference type="ARBA" id="ARBA00004123"/>
    </source>
</evidence>
<evidence type="ECO:0000256" key="7">
    <source>
        <dbReference type="ARBA" id="ARBA00025346"/>
    </source>
</evidence>
<evidence type="ECO:0000256" key="9">
    <source>
        <dbReference type="SAM" id="MobiDB-lite"/>
    </source>
</evidence>
<evidence type="ECO:0000256" key="4">
    <source>
        <dbReference type="ARBA" id="ARBA00023015"/>
    </source>
</evidence>
<dbReference type="Proteomes" id="UP001310890">
    <property type="component" value="Unassembled WGS sequence"/>
</dbReference>
<name>A0AAN7T8N7_9PEZI</name>
<evidence type="ECO:0000313" key="12">
    <source>
        <dbReference type="EMBL" id="KAK5107540.1"/>
    </source>
</evidence>
<dbReference type="Pfam" id="PF25316">
    <property type="entry name" value="TAF2_3rd"/>
    <property type="match status" value="1"/>
</dbReference>
<keyword evidence="4" id="KW-0805">Transcription regulation</keyword>
<feature type="compositionally biased region" description="Polar residues" evidence="9">
    <location>
        <begin position="1571"/>
        <end position="1581"/>
    </location>
</feature>
<dbReference type="CDD" id="cd09839">
    <property type="entry name" value="M1_like_TAF2"/>
    <property type="match status" value="1"/>
</dbReference>
<feature type="region of interest" description="Disordered" evidence="9">
    <location>
        <begin position="1302"/>
        <end position="1331"/>
    </location>
</feature>
<dbReference type="PANTHER" id="PTHR15137">
    <property type="entry name" value="TRANSCRIPTION INITIATION FACTOR TFIID"/>
    <property type="match status" value="1"/>
</dbReference>
<dbReference type="InterPro" id="IPR057991">
    <property type="entry name" value="TPR_TAF2_C"/>
</dbReference>
<dbReference type="GO" id="GO:0006367">
    <property type="term" value="P:transcription initiation at RNA polymerase II promoter"/>
    <property type="evidence" value="ECO:0007669"/>
    <property type="project" value="TreeGrafter"/>
</dbReference>
<feature type="region of interest" description="Disordered" evidence="9">
    <location>
        <begin position="1467"/>
        <end position="1500"/>
    </location>
</feature>
<dbReference type="Gene3D" id="1.10.390.10">
    <property type="entry name" value="Neutral Protease Domain 2"/>
    <property type="match status" value="1"/>
</dbReference>
<proteinExistence type="inferred from homology"/>
<gene>
    <name evidence="12" type="ORF">LTR62_001028</name>
</gene>
<feature type="region of interest" description="Disordered" evidence="9">
    <location>
        <begin position="1269"/>
        <end position="1288"/>
    </location>
</feature>
<dbReference type="GO" id="GO:0000976">
    <property type="term" value="F:transcription cis-regulatory region binding"/>
    <property type="evidence" value="ECO:0007669"/>
    <property type="project" value="TreeGrafter"/>
</dbReference>
<dbReference type="SUPFAM" id="SSF63737">
    <property type="entry name" value="Leukotriene A4 hydrolase N-terminal domain"/>
    <property type="match status" value="1"/>
</dbReference>
<dbReference type="Pfam" id="PF25577">
    <property type="entry name" value="TPR_TAF2_C"/>
    <property type="match status" value="1"/>
</dbReference>
<comment type="subcellular location">
    <subcellularLocation>
        <location evidence="1">Nucleus</location>
    </subcellularLocation>
</comment>
<feature type="region of interest" description="Disordered" evidence="9">
    <location>
        <begin position="1357"/>
        <end position="1408"/>
    </location>
</feature>
<dbReference type="EMBL" id="JAVRRL010000116">
    <property type="protein sequence ID" value="KAK5107540.1"/>
    <property type="molecule type" value="Genomic_DNA"/>
</dbReference>
<protein>
    <recommendedName>
        <fullName evidence="3">Transcription initiation factor TFIID subunit 2</fullName>
    </recommendedName>
    <alternativeName>
        <fullName evidence="8">TBP-associated factor 2</fullName>
    </alternativeName>
</protein>
<dbReference type="FunFam" id="1.10.390.10:FF:000011">
    <property type="entry name" value="Transcription initiation factor TFIID subunit"/>
    <property type="match status" value="1"/>
</dbReference>
<dbReference type="PANTHER" id="PTHR15137:SF9">
    <property type="entry name" value="TRANSCRIPTION INITIATION FACTOR TFIID SUBUNIT 2"/>
    <property type="match status" value="1"/>
</dbReference>
<evidence type="ECO:0000313" key="13">
    <source>
        <dbReference type="Proteomes" id="UP001310890"/>
    </source>
</evidence>
<feature type="region of interest" description="Disordered" evidence="9">
    <location>
        <begin position="1529"/>
        <end position="1581"/>
    </location>
</feature>
<evidence type="ECO:0000256" key="6">
    <source>
        <dbReference type="ARBA" id="ARBA00023242"/>
    </source>
</evidence>
<dbReference type="InterPro" id="IPR057345">
    <property type="entry name" value="Ig-like_TAF2"/>
</dbReference>
<evidence type="ECO:0000256" key="5">
    <source>
        <dbReference type="ARBA" id="ARBA00023163"/>
    </source>
</evidence>
<comment type="caution">
    <text evidence="12">The sequence shown here is derived from an EMBL/GenBank/DDBJ whole genome shotgun (WGS) entry which is preliminary data.</text>
</comment>
<dbReference type="SUPFAM" id="SSF55486">
    <property type="entry name" value="Metalloproteases ('zincins'), catalytic domain"/>
    <property type="match status" value="1"/>
</dbReference>
<comment type="function">
    <text evidence="7">Functions as a component of the DNA-binding general transcription factor complex TFIID. Binding of TFIID to a promoter (with or without TATA element) is the initial step in pre-initiation complex (PIC) formation. TFIID plays a key role in the regulation of gene expression by RNA polymerase II through different activities such as transcription activator interaction, core promoter recognition and selectivity, TFIIA and TFIIB interaction, chromatin modification (histone acetylation by TAF1), facilitation of DNA opening and initiation of transcription.</text>
</comment>
<dbReference type="GO" id="GO:0003682">
    <property type="term" value="F:chromatin binding"/>
    <property type="evidence" value="ECO:0007669"/>
    <property type="project" value="TreeGrafter"/>
</dbReference>
<dbReference type="InterPro" id="IPR027268">
    <property type="entry name" value="Peptidase_M4/M1_CTD_sf"/>
</dbReference>
<feature type="compositionally biased region" description="Low complexity" evidence="9">
    <location>
        <begin position="1482"/>
        <end position="1491"/>
    </location>
</feature>
<evidence type="ECO:0000256" key="2">
    <source>
        <dbReference type="ARBA" id="ARBA00010937"/>
    </source>
</evidence>
<dbReference type="GO" id="GO:0016251">
    <property type="term" value="F:RNA polymerase II general transcription initiation factor activity"/>
    <property type="evidence" value="ECO:0007669"/>
    <property type="project" value="TreeGrafter"/>
</dbReference>
<feature type="compositionally biased region" description="Basic residues" evidence="9">
    <location>
        <begin position="1556"/>
        <end position="1570"/>
    </location>
</feature>
<feature type="compositionally biased region" description="Polar residues" evidence="9">
    <location>
        <begin position="1320"/>
        <end position="1329"/>
    </location>
</feature>
<accession>A0AAN7T8N7</accession>
<evidence type="ECO:0000259" key="11">
    <source>
        <dbReference type="Pfam" id="PF25577"/>
    </source>
</evidence>
<feature type="domain" description="Transcription initiation factor TFIID subunit 2 TPR repeats" evidence="11">
    <location>
        <begin position="798"/>
        <end position="1106"/>
    </location>
</feature>
<keyword evidence="5" id="KW-0804">Transcription</keyword>
<sequence length="1581" mass="174521">MPGLVEDAVGSTMAMAMVMAMAQEYTILKQRVDLDVDFATQTIKGSTEITLQPLVKELKRVQLHCRQCRPTSIYAGGITAKYEYDDPYQRLRMPRGSTVHQHQLLKEKIGRALHPRPDTELTVLLPPKLKIQELHLEPVNALPRLQHADTRTPTLQKQESEAMAAVAETSTLPITQSQGPQFAPIKLSIEFETTSFRDGIHWVGCEDGDKRYPYMYTKAERWPGNTSCIFPCLDDRTTRCSWDISIRCARTLGDAFRVPPSQLDNLAVQGDVAMTNGLEEHVVNSTKAADQYQIDLSEEDAALELAVICVGDQVEDVIDTEDETRHTLSFSLNDPVAARHVGFAIGSFERIDLTSARPAEAEERLGQSANKIDGFCLPGRGDEVRNTCFPMTRAMDFFALTYGSFPFHTYQMLFVDDLIPDTAPCAGLSLCNSHLLFPETIIEPMDRNTRVLIRALADQWVGVSVIAKEAADAWAISGIAGYMSECFGKVLFGNNDYRWQQKLAAEKVYELDADRPSLSEHGPLLHLDPSVRSFLDLKSALVLFILDRRLIKSSGVTGVQRIVNRIFMAAKSGSLENGLLSTADFQRQCEKLGHSKLESFFTQWVKGAGCPIFHATQKFNKKKLVVEMVITQRQLERQTKPAFAPGNFMREIKEFMLDIWAPPIQPVFTGPMTIRIHEADGTPYEHIVEIKEAVTKLEIPYNTKYKRLKRSRRQKDRIVSSEALANANNENTGAANPEDSLLYCLGDNLSTPEEATAWNLVDWSADDESHMGQENFEWIRMDADFEWLGKIHLNMPLYMYVSQMQQDRDLVAQYESMVKLMSFNPHHVSLSILVRTLMDRRYFHGMRTMAAEGIAILAAGAKKGTEEGSKLRELGTFHLQKAFEELFCFPGESMPRPNDWSNRVDFLLQCAIPRAMAKLRDVEEKVPLATRQFFLEKLRFNDNSDNPYSDTHYITTLMTCLADSLVASHHEAQPTYTFNFGGDSDDVMETANIEDEPLEADGINAIERYRRMDEWDPSYHNNYSLTALFCLQKLTRAGMAKDKIAEVLQYTRASNADLVRVRAFRCLVEIAGGQSGKWTTVLRYLLHSIAEERSPWVRERLMGVLGEALGRIALGSDSTSAEIGGGALTGGGVGEGEGEEGLLLLEESSAGSAEARHREASRRTSPEGALAALKFALEGEDVVKAALWEAATTSGVLTLGDVAAMCDIAGLIYKPITSSIVILRLPRMWRVKREGKGTMRFQAYGPYRSQPRKPLEEEDHQQLAALGLRYTGPIATPTPEPPAELRRRQSSLEDIPLAMRKQLQASQQRQGSMGPPPTPAVQSLGTPTPTMEKPIIKLKLGGAAGEKRKASIDLASTVQQDGRAGSPKAPKLSISAGAGRAQSPKSATHRNPSVAAPRRGSTPAIATGKAVKKQSAVIRLPLNIGSQAKVREILSLPPKPTFSAARRKSAVPAEIKQEVSRSITPTQIPAATSPSFPPPPSTLLHSPSTSFGFSSPQQTQPQMNLGAFRSYAPLPSAIPATSAEPVVKSEAIVADQQSADSKSLSMGDAGDMPPPLKKKFTLKLGGHRKSVNGSTGAGSPQ</sequence>
<dbReference type="GO" id="GO:0005669">
    <property type="term" value="C:transcription factor TFIID complex"/>
    <property type="evidence" value="ECO:0007669"/>
    <property type="project" value="InterPro"/>
</dbReference>
<dbReference type="InterPro" id="IPR037813">
    <property type="entry name" value="TAF2"/>
</dbReference>
<dbReference type="InterPro" id="IPR042097">
    <property type="entry name" value="Aminopeptidase_N-like_N_sf"/>
</dbReference>
<evidence type="ECO:0000259" key="10">
    <source>
        <dbReference type="Pfam" id="PF25316"/>
    </source>
</evidence>